<evidence type="ECO:0000313" key="2">
    <source>
        <dbReference type="EMBL" id="RKO88806.1"/>
    </source>
</evidence>
<dbReference type="EMBL" id="KZ996466">
    <property type="protein sequence ID" value="RKO88806.1"/>
    <property type="molecule type" value="Genomic_DNA"/>
</dbReference>
<feature type="compositionally biased region" description="Basic and acidic residues" evidence="1">
    <location>
        <begin position="212"/>
        <end position="225"/>
    </location>
</feature>
<accession>A0A4P9WEI6</accession>
<feature type="region of interest" description="Disordered" evidence="1">
    <location>
        <begin position="136"/>
        <end position="168"/>
    </location>
</feature>
<dbReference type="AlphaFoldDB" id="A0A4P9WEI6"/>
<organism evidence="2 3">
    <name type="scientific">Blyttiomyces helicus</name>
    <dbReference type="NCBI Taxonomy" id="388810"/>
    <lineage>
        <taxon>Eukaryota</taxon>
        <taxon>Fungi</taxon>
        <taxon>Fungi incertae sedis</taxon>
        <taxon>Chytridiomycota</taxon>
        <taxon>Chytridiomycota incertae sedis</taxon>
        <taxon>Chytridiomycetes</taxon>
        <taxon>Chytridiomycetes incertae sedis</taxon>
        <taxon>Blyttiomyces</taxon>
    </lineage>
</organism>
<keyword evidence="3" id="KW-1185">Reference proteome</keyword>
<feature type="compositionally biased region" description="Basic and acidic residues" evidence="1">
    <location>
        <begin position="190"/>
        <end position="203"/>
    </location>
</feature>
<feature type="non-terminal residue" evidence="2">
    <location>
        <position position="369"/>
    </location>
</feature>
<sequence>MARSSEGKQDWVEIERISAERWAKEAAADVALSPQLQTDKTSELASHPFKEFDSEPVFIAFLRDSGFEWEPRVRCDHLISATATLSAMRRRFSFCIVARPSASPRWRQIALGHGCTEADARAQCFKLAGINQQHFPYRNGPEMKDAEWDKDEDGGDYTRERENVDQDQDEYEVVKVKVVVALDVEAEKYGEGGKENEAQGEEYKDYEEDERQESSRRNSGTEREEGLMDILADFSEAESTSSDIALLAEAAEHPPLSSPPVPQAQVAAPRPSNHPSTPLRENSSQSSSINVARESRTEALIKAFRAAARKYGLHQIVIAGYPGAGRPLAGELPRILVLTASEPLARTHARLVAQQRGGLHVLGKSVGFI</sequence>
<name>A0A4P9WEI6_9FUNG</name>
<feature type="compositionally biased region" description="Polar residues" evidence="1">
    <location>
        <begin position="273"/>
        <end position="290"/>
    </location>
</feature>
<proteinExistence type="predicted"/>
<feature type="region of interest" description="Disordered" evidence="1">
    <location>
        <begin position="253"/>
        <end position="291"/>
    </location>
</feature>
<evidence type="ECO:0000313" key="3">
    <source>
        <dbReference type="Proteomes" id="UP000269721"/>
    </source>
</evidence>
<evidence type="ECO:0000256" key="1">
    <source>
        <dbReference type="SAM" id="MobiDB-lite"/>
    </source>
</evidence>
<gene>
    <name evidence="2" type="ORF">BDK51DRAFT_26337</name>
</gene>
<reference evidence="3" key="1">
    <citation type="journal article" date="2018" name="Nat. Microbiol.">
        <title>Leveraging single-cell genomics to expand the fungal tree of life.</title>
        <authorList>
            <person name="Ahrendt S.R."/>
            <person name="Quandt C.A."/>
            <person name="Ciobanu D."/>
            <person name="Clum A."/>
            <person name="Salamov A."/>
            <person name="Andreopoulos B."/>
            <person name="Cheng J.F."/>
            <person name="Woyke T."/>
            <person name="Pelin A."/>
            <person name="Henrissat B."/>
            <person name="Reynolds N.K."/>
            <person name="Benny G.L."/>
            <person name="Smith M.E."/>
            <person name="James T.Y."/>
            <person name="Grigoriev I.V."/>
        </authorList>
    </citation>
    <scope>NUCLEOTIDE SEQUENCE [LARGE SCALE GENOMIC DNA]</scope>
</reference>
<feature type="region of interest" description="Disordered" evidence="1">
    <location>
        <begin position="190"/>
        <end position="225"/>
    </location>
</feature>
<protein>
    <submittedName>
        <fullName evidence="2">Uncharacterized protein</fullName>
    </submittedName>
</protein>
<dbReference type="Proteomes" id="UP000269721">
    <property type="component" value="Unassembled WGS sequence"/>
</dbReference>